<dbReference type="EMBL" id="HBUF01189893">
    <property type="protein sequence ID" value="CAG6657854.1"/>
    <property type="molecule type" value="Transcribed_RNA"/>
</dbReference>
<sequence length="109" mass="12406">MEALRRRLLSLFSARPLGRTKPTTAHSTEGIQTIPEGFQLGYRSCNKVFRGISDNISRLVQGRHCHIIQPVTNCSQQPNTRIDQPCFTLDDLSSLVMNSVRYIISRFNE</sequence>
<evidence type="ECO:0000313" key="1">
    <source>
        <dbReference type="EMBL" id="CAG6657856.1"/>
    </source>
</evidence>
<protein>
    <submittedName>
        <fullName evidence="1">Uncharacterized protein</fullName>
    </submittedName>
</protein>
<dbReference type="EMBL" id="HBUF01189892">
    <property type="protein sequence ID" value="CAG6657852.1"/>
    <property type="molecule type" value="Transcribed_RNA"/>
</dbReference>
<organism evidence="1">
    <name type="scientific">Cacopsylla melanoneura</name>
    <dbReference type="NCBI Taxonomy" id="428564"/>
    <lineage>
        <taxon>Eukaryota</taxon>
        <taxon>Metazoa</taxon>
        <taxon>Ecdysozoa</taxon>
        <taxon>Arthropoda</taxon>
        <taxon>Hexapoda</taxon>
        <taxon>Insecta</taxon>
        <taxon>Pterygota</taxon>
        <taxon>Neoptera</taxon>
        <taxon>Paraneoptera</taxon>
        <taxon>Hemiptera</taxon>
        <taxon>Sternorrhyncha</taxon>
        <taxon>Psylloidea</taxon>
        <taxon>Psyllidae</taxon>
        <taxon>Psyllinae</taxon>
        <taxon>Cacopsylla</taxon>
    </lineage>
</organism>
<reference evidence="1" key="1">
    <citation type="submission" date="2021-05" db="EMBL/GenBank/DDBJ databases">
        <authorList>
            <person name="Alioto T."/>
            <person name="Alioto T."/>
            <person name="Gomez Garrido J."/>
        </authorList>
    </citation>
    <scope>NUCLEOTIDE SEQUENCE</scope>
</reference>
<dbReference type="EMBL" id="HBUF01189891">
    <property type="protein sequence ID" value="CAG6657850.1"/>
    <property type="molecule type" value="Transcribed_RNA"/>
</dbReference>
<dbReference type="EMBL" id="HBUF01189894">
    <property type="protein sequence ID" value="CAG6657856.1"/>
    <property type="molecule type" value="Transcribed_RNA"/>
</dbReference>
<accession>A0A8D8RX27</accession>
<dbReference type="AlphaFoldDB" id="A0A8D8RX27"/>
<proteinExistence type="predicted"/>
<name>A0A8D8RX27_9HEMI</name>